<dbReference type="SUPFAM" id="SSF81606">
    <property type="entry name" value="PP2C-like"/>
    <property type="match status" value="1"/>
</dbReference>
<comment type="caution">
    <text evidence="3">The sequence shown here is derived from an EMBL/GenBank/DDBJ whole genome shotgun (WGS) entry which is preliminary data.</text>
</comment>
<organism evidence="3 4">
    <name type="scientific">Gaoshiqia sediminis</name>
    <dbReference type="NCBI Taxonomy" id="2986998"/>
    <lineage>
        <taxon>Bacteria</taxon>
        <taxon>Pseudomonadati</taxon>
        <taxon>Bacteroidota</taxon>
        <taxon>Bacteroidia</taxon>
        <taxon>Marinilabiliales</taxon>
        <taxon>Prolixibacteraceae</taxon>
        <taxon>Gaoshiqia</taxon>
    </lineage>
</organism>
<gene>
    <name evidence="3" type="ORF">N2K84_08535</name>
</gene>
<dbReference type="PANTHER" id="PTHR43156:SF2">
    <property type="entry name" value="STAGE II SPORULATION PROTEIN E"/>
    <property type="match status" value="1"/>
</dbReference>
<protein>
    <submittedName>
        <fullName evidence="3">Serine/threonine-protein phosphatase</fullName>
    </submittedName>
</protein>
<dbReference type="PANTHER" id="PTHR43156">
    <property type="entry name" value="STAGE II SPORULATION PROTEIN E-RELATED"/>
    <property type="match status" value="1"/>
</dbReference>
<dbReference type="RefSeq" id="WP_282591375.1">
    <property type="nucleotide sequence ID" value="NZ_JAPAAF010000009.1"/>
</dbReference>
<dbReference type="Proteomes" id="UP001163821">
    <property type="component" value="Unassembled WGS sequence"/>
</dbReference>
<dbReference type="InterPro" id="IPR001932">
    <property type="entry name" value="PPM-type_phosphatase-like_dom"/>
</dbReference>
<dbReference type="AlphaFoldDB" id="A0AA41YB77"/>
<dbReference type="GO" id="GO:0016791">
    <property type="term" value="F:phosphatase activity"/>
    <property type="evidence" value="ECO:0007669"/>
    <property type="project" value="TreeGrafter"/>
</dbReference>
<evidence type="ECO:0000256" key="1">
    <source>
        <dbReference type="ARBA" id="ARBA00022801"/>
    </source>
</evidence>
<name>A0AA41YB77_9BACT</name>
<proteinExistence type="predicted"/>
<dbReference type="SMART" id="SM00331">
    <property type="entry name" value="PP2C_SIG"/>
    <property type="match status" value="1"/>
</dbReference>
<evidence type="ECO:0000313" key="4">
    <source>
        <dbReference type="Proteomes" id="UP001163821"/>
    </source>
</evidence>
<evidence type="ECO:0000313" key="3">
    <source>
        <dbReference type="EMBL" id="MCW0482770.1"/>
    </source>
</evidence>
<dbReference type="Gene3D" id="3.60.40.10">
    <property type="entry name" value="PPM-type phosphatase domain"/>
    <property type="match status" value="1"/>
</dbReference>
<dbReference type="InterPro" id="IPR036457">
    <property type="entry name" value="PPM-type-like_dom_sf"/>
</dbReference>
<evidence type="ECO:0000259" key="2">
    <source>
        <dbReference type="SMART" id="SM00331"/>
    </source>
</evidence>
<dbReference type="Pfam" id="PF07228">
    <property type="entry name" value="SpoIIE"/>
    <property type="match status" value="1"/>
</dbReference>
<reference evidence="3" key="1">
    <citation type="submission" date="2022-10" db="EMBL/GenBank/DDBJ databases">
        <title>Gaoshiqiia sediminis gen. nov., sp. nov., isolated from coastal sediment.</title>
        <authorList>
            <person name="Yu W.X."/>
            <person name="Mu D.S."/>
            <person name="Du J.Z."/>
            <person name="Liang Y.Q."/>
        </authorList>
    </citation>
    <scope>NUCLEOTIDE SEQUENCE</scope>
    <source>
        <strain evidence="3">A06</strain>
    </source>
</reference>
<dbReference type="InterPro" id="IPR052016">
    <property type="entry name" value="Bact_Sigma-Reg"/>
</dbReference>
<accession>A0AA41YB77</accession>
<keyword evidence="4" id="KW-1185">Reference proteome</keyword>
<sequence length="393" mass="44736">MADFHVEIDFQQKQAKGEVVCGDVFHTRRISEEGRTILVLSDGIGHGVKANVLATLTASMALNYTSFHTKPEIAANIFMRVLPRSSEGKESYATFTIIEIDNDELVRIINYDNPPTIILRNGKPFAPREIEMNIRGEENVGKILRIREFKPVKEDRILFLTDGVTQSGLGGKRHPMGWGQPEVSLFAQKQIAREPEISATRLARKILNHAAMNDNFEMKDDTSCGVVYFRQPREFMLITGPPFYKIKDFEFVKRVQDFPGKKIICGGTTAEIIARELNLEVTIQHRYADASIPPVAHMEGFEMVTEGILTMGKVEEILETYTSDTRLGNSPPDEVVKLLMEHDTIHIIVGTRINWAHQDPDQPVELEIRKFVVKRIVKLLEERFFKKVQLEFV</sequence>
<dbReference type="EMBL" id="JAPAAF010000009">
    <property type="protein sequence ID" value="MCW0482770.1"/>
    <property type="molecule type" value="Genomic_DNA"/>
</dbReference>
<keyword evidence="1" id="KW-0378">Hydrolase</keyword>
<feature type="domain" description="PPM-type phosphatase" evidence="2">
    <location>
        <begin position="5"/>
        <end position="229"/>
    </location>
</feature>